<proteinExistence type="predicted"/>
<evidence type="ECO:0000313" key="2">
    <source>
        <dbReference type="EMBL" id="SDX82665.1"/>
    </source>
</evidence>
<evidence type="ECO:0000313" key="3">
    <source>
        <dbReference type="Proteomes" id="UP000198569"/>
    </source>
</evidence>
<name>A0A1H3EVL1_9FLAO</name>
<protein>
    <submittedName>
        <fullName evidence="2">Low temperature requirement protein LtrA</fullName>
    </submittedName>
</protein>
<reference evidence="3" key="1">
    <citation type="submission" date="2016-10" db="EMBL/GenBank/DDBJ databases">
        <authorList>
            <person name="Varghese N."/>
            <person name="Submissions S."/>
        </authorList>
    </citation>
    <scope>NUCLEOTIDE SEQUENCE [LARGE SCALE GENOMIC DNA]</scope>
    <source>
        <strain evidence="3">DSM 15718</strain>
    </source>
</reference>
<keyword evidence="3" id="KW-1185">Reference proteome</keyword>
<feature type="transmembrane region" description="Helical" evidence="1">
    <location>
        <begin position="193"/>
        <end position="211"/>
    </location>
</feature>
<dbReference type="AlphaFoldDB" id="A0A1H3EVL1"/>
<feature type="transmembrane region" description="Helical" evidence="1">
    <location>
        <begin position="285"/>
        <end position="302"/>
    </location>
</feature>
<feature type="transmembrane region" description="Helical" evidence="1">
    <location>
        <begin position="102"/>
        <end position="120"/>
    </location>
</feature>
<accession>A0A1H3EVL1</accession>
<gene>
    <name evidence="2" type="ORF">SAMN05444338_11616</name>
</gene>
<sequence length="368" mass="41684">MNNRHATWLELFFDLIFVVALGKVTHVLAYTHNNQLDKGTFLKFTVLFLPFWWIWVLHTAFSNRYDTDNRFHRAFTLLLMFMLIILSITLDGDVEKNHMPFLLVYGVAKIIIAGLYAKDVLKINNRPINKSVMWAMGLGTLLATIGTLFNYKIAAVLLTSSIFFEIIVIEIALNHKNSTKAADKEHLVERIGLFAIILLGESIISIVSGLTKVDWTGLTIITGAVGFAIIAIIWWIYFDSLNFLIESKKDKNGTGVMYSQLLVFMSFAILANTIRHAILQDLNDLEFKIMAISGMLLLYIGKQTAYAINIPEHGKYRVINTIIALSIASISLLLPKQEYILIGVALSFMVYIIVNYKSQMKLYGKVNF</sequence>
<feature type="transmembrane region" description="Helical" evidence="1">
    <location>
        <begin position="339"/>
        <end position="356"/>
    </location>
</feature>
<feature type="transmembrane region" description="Helical" evidence="1">
    <location>
        <begin position="132"/>
        <end position="149"/>
    </location>
</feature>
<dbReference type="Pfam" id="PF06772">
    <property type="entry name" value="LtrA"/>
    <property type="match status" value="1"/>
</dbReference>
<feature type="transmembrane region" description="Helical" evidence="1">
    <location>
        <begin position="155"/>
        <end position="173"/>
    </location>
</feature>
<dbReference type="OrthoDB" id="9798526at2"/>
<feature type="transmembrane region" description="Helical" evidence="1">
    <location>
        <begin position="12"/>
        <end position="29"/>
    </location>
</feature>
<feature type="transmembrane region" description="Helical" evidence="1">
    <location>
        <begin position="73"/>
        <end position="90"/>
    </location>
</feature>
<feature type="transmembrane region" description="Helical" evidence="1">
    <location>
        <begin position="314"/>
        <end position="333"/>
    </location>
</feature>
<dbReference type="PANTHER" id="PTHR36840">
    <property type="entry name" value="BLL5714 PROTEIN"/>
    <property type="match status" value="1"/>
</dbReference>
<keyword evidence="1" id="KW-1133">Transmembrane helix</keyword>
<feature type="transmembrane region" description="Helical" evidence="1">
    <location>
        <begin position="41"/>
        <end position="61"/>
    </location>
</feature>
<dbReference type="PANTHER" id="PTHR36840:SF1">
    <property type="entry name" value="BLL5714 PROTEIN"/>
    <property type="match status" value="1"/>
</dbReference>
<keyword evidence="1" id="KW-0812">Transmembrane</keyword>
<keyword evidence="1" id="KW-0472">Membrane</keyword>
<dbReference type="Proteomes" id="UP000198569">
    <property type="component" value="Unassembled WGS sequence"/>
</dbReference>
<feature type="transmembrane region" description="Helical" evidence="1">
    <location>
        <begin position="258"/>
        <end position="279"/>
    </location>
</feature>
<dbReference type="InterPro" id="IPR010640">
    <property type="entry name" value="Low_temperature_requirement_A"/>
</dbReference>
<feature type="transmembrane region" description="Helical" evidence="1">
    <location>
        <begin position="217"/>
        <end position="237"/>
    </location>
</feature>
<dbReference type="RefSeq" id="WP_091434581.1">
    <property type="nucleotide sequence ID" value="NZ_FNMV01000016.1"/>
</dbReference>
<dbReference type="EMBL" id="FNMV01000016">
    <property type="protein sequence ID" value="SDX82665.1"/>
    <property type="molecule type" value="Genomic_DNA"/>
</dbReference>
<organism evidence="2 3">
    <name type="scientific">Flavobacterium degerlachei</name>
    <dbReference type="NCBI Taxonomy" id="229203"/>
    <lineage>
        <taxon>Bacteria</taxon>
        <taxon>Pseudomonadati</taxon>
        <taxon>Bacteroidota</taxon>
        <taxon>Flavobacteriia</taxon>
        <taxon>Flavobacteriales</taxon>
        <taxon>Flavobacteriaceae</taxon>
        <taxon>Flavobacterium</taxon>
    </lineage>
</organism>
<evidence type="ECO:0000256" key="1">
    <source>
        <dbReference type="SAM" id="Phobius"/>
    </source>
</evidence>